<dbReference type="EMBL" id="MTBC01000001">
    <property type="protein sequence ID" value="OQD43982.1"/>
    <property type="molecule type" value="Genomic_DNA"/>
</dbReference>
<dbReference type="PANTHER" id="PTHR43719:SF28">
    <property type="entry name" value="PEROXIDE STRESS-ACTIVATED HISTIDINE KINASE MAK1-RELATED"/>
    <property type="match status" value="1"/>
</dbReference>
<proteinExistence type="predicted"/>
<dbReference type="PANTHER" id="PTHR43719">
    <property type="entry name" value="TWO-COMPONENT HISTIDINE KINASE"/>
    <property type="match status" value="1"/>
</dbReference>
<feature type="modified residue" description="4-aspartylphosphate" evidence="2">
    <location>
        <position position="58"/>
    </location>
</feature>
<keyword evidence="1 2" id="KW-0597">Phosphoprotein</keyword>
<accession>A0A1V6LUX7</accession>
<dbReference type="OrthoDB" id="9796457at2"/>
<reference evidence="4 5" key="1">
    <citation type="submission" date="2016-12" db="EMBL/GenBank/DDBJ databases">
        <authorList>
            <person name="Song W.-J."/>
            <person name="Kurnit D.M."/>
        </authorList>
    </citation>
    <scope>NUCLEOTIDE SEQUENCE [LARGE SCALE GENOMIC DNA]</scope>
    <source>
        <strain evidence="4 5">HSG9</strain>
    </source>
</reference>
<sequence>MSSTANLPTIMIAEDEHVNYLLLEMWLKGKCHILHATDGNEAIEIFKNHPEIALILMDIKMPYTDGKEATKAIRKINDTIPILAQSAFVMDYENQDILESGCNAVLNKPIRKEEFNALLNKFLPNLNLN</sequence>
<organism evidence="4 5">
    <name type="scientific">Croceivirga radicis</name>
    <dbReference type="NCBI Taxonomy" id="1929488"/>
    <lineage>
        <taxon>Bacteria</taxon>
        <taxon>Pseudomonadati</taxon>
        <taxon>Bacteroidota</taxon>
        <taxon>Flavobacteriia</taxon>
        <taxon>Flavobacteriales</taxon>
        <taxon>Flavobacteriaceae</taxon>
        <taxon>Croceivirga</taxon>
    </lineage>
</organism>
<dbReference type="InterPro" id="IPR050956">
    <property type="entry name" value="2C_system_His_kinase"/>
</dbReference>
<name>A0A1V6LUX7_9FLAO</name>
<dbReference type="Proteomes" id="UP000191680">
    <property type="component" value="Unassembled WGS sequence"/>
</dbReference>
<dbReference type="AlphaFoldDB" id="A0A1V6LUX7"/>
<evidence type="ECO:0000313" key="5">
    <source>
        <dbReference type="Proteomes" id="UP000191680"/>
    </source>
</evidence>
<evidence type="ECO:0000256" key="2">
    <source>
        <dbReference type="PROSITE-ProRule" id="PRU00169"/>
    </source>
</evidence>
<dbReference type="SMART" id="SM00448">
    <property type="entry name" value="REC"/>
    <property type="match status" value="1"/>
</dbReference>
<dbReference type="PROSITE" id="PS50110">
    <property type="entry name" value="RESPONSE_REGULATORY"/>
    <property type="match status" value="1"/>
</dbReference>
<dbReference type="SUPFAM" id="SSF52172">
    <property type="entry name" value="CheY-like"/>
    <property type="match status" value="1"/>
</dbReference>
<dbReference type="CDD" id="cd17546">
    <property type="entry name" value="REC_hyHK_CKI1_RcsC-like"/>
    <property type="match status" value="1"/>
</dbReference>
<evidence type="ECO:0000259" key="3">
    <source>
        <dbReference type="PROSITE" id="PS50110"/>
    </source>
</evidence>
<dbReference type="Pfam" id="PF00072">
    <property type="entry name" value="Response_reg"/>
    <property type="match status" value="1"/>
</dbReference>
<protein>
    <submittedName>
        <fullName evidence="4">Response regulator</fullName>
    </submittedName>
</protein>
<dbReference type="Gene3D" id="3.40.50.2300">
    <property type="match status" value="1"/>
</dbReference>
<evidence type="ECO:0000313" key="4">
    <source>
        <dbReference type="EMBL" id="OQD43982.1"/>
    </source>
</evidence>
<evidence type="ECO:0000256" key="1">
    <source>
        <dbReference type="ARBA" id="ARBA00022553"/>
    </source>
</evidence>
<dbReference type="InterPro" id="IPR001789">
    <property type="entry name" value="Sig_transdc_resp-reg_receiver"/>
</dbReference>
<keyword evidence="5" id="KW-1185">Reference proteome</keyword>
<dbReference type="InterPro" id="IPR011006">
    <property type="entry name" value="CheY-like_superfamily"/>
</dbReference>
<dbReference type="RefSeq" id="WP_010519015.1">
    <property type="nucleotide sequence ID" value="NZ_AFOE01000033.1"/>
</dbReference>
<gene>
    <name evidence="4" type="ORF">BUL40_00045</name>
</gene>
<dbReference type="GO" id="GO:0000160">
    <property type="term" value="P:phosphorelay signal transduction system"/>
    <property type="evidence" value="ECO:0007669"/>
    <property type="project" value="InterPro"/>
</dbReference>
<comment type="caution">
    <text evidence="4">The sequence shown here is derived from an EMBL/GenBank/DDBJ whole genome shotgun (WGS) entry which is preliminary data.</text>
</comment>
<feature type="domain" description="Response regulatory" evidence="3">
    <location>
        <begin position="9"/>
        <end position="123"/>
    </location>
</feature>